<gene>
    <name evidence="1" type="ORF">BW686_12155</name>
</gene>
<organism evidence="1 2">
    <name type="scientific">Pseudomonas syringae</name>
    <dbReference type="NCBI Taxonomy" id="317"/>
    <lineage>
        <taxon>Bacteria</taxon>
        <taxon>Pseudomonadati</taxon>
        <taxon>Pseudomonadota</taxon>
        <taxon>Gammaproteobacteria</taxon>
        <taxon>Pseudomonadales</taxon>
        <taxon>Pseudomonadaceae</taxon>
        <taxon>Pseudomonas</taxon>
    </lineage>
</organism>
<name>A0A244ERP4_PSESX</name>
<sequence length="77" mass="8249">MPVSACNIPRHAGICELAQALHSPFQIIHNTQPSTMKAAFPEITGPDKGVPVRQLTGRLFLFAHTVSSARPGDSEAK</sequence>
<accession>A0A244ERP4</accession>
<comment type="caution">
    <text evidence="1">The sequence shown here is derived from an EMBL/GenBank/DDBJ whole genome shotgun (WGS) entry which is preliminary data.</text>
</comment>
<dbReference type="AlphaFoldDB" id="A0A244ERP4"/>
<evidence type="ECO:0000313" key="1">
    <source>
        <dbReference type="EMBL" id="OUM07156.1"/>
    </source>
</evidence>
<dbReference type="EMBL" id="MTSA01000008">
    <property type="protein sequence ID" value="OUM07156.1"/>
    <property type="molecule type" value="Genomic_DNA"/>
</dbReference>
<proteinExistence type="predicted"/>
<dbReference type="Proteomes" id="UP000195128">
    <property type="component" value="Unassembled WGS sequence"/>
</dbReference>
<reference evidence="1 2" key="1">
    <citation type="submission" date="2017-01" db="EMBL/GenBank/DDBJ databases">
        <authorList>
            <person name="Mah S.A."/>
            <person name="Swanson W.J."/>
            <person name="Moy G.W."/>
            <person name="Vacquier V.D."/>
        </authorList>
    </citation>
    <scope>NUCLEOTIDE SEQUENCE [LARGE SCALE GENOMIC DNA]</scope>
    <source>
        <strain evidence="1">PDD-32b-74</strain>
    </source>
</reference>
<protein>
    <submittedName>
        <fullName evidence="1">Uncharacterized protein</fullName>
    </submittedName>
</protein>
<evidence type="ECO:0000313" key="2">
    <source>
        <dbReference type="Proteomes" id="UP000195128"/>
    </source>
</evidence>